<dbReference type="RefSeq" id="WP_184664725.1">
    <property type="nucleotide sequence ID" value="NZ_JACHHB010000011.1"/>
</dbReference>
<dbReference type="PANTHER" id="PTHR43279">
    <property type="entry name" value="CATECHOL-2,3-DIOXYGENASE"/>
    <property type="match status" value="1"/>
</dbReference>
<feature type="domain" description="VOC" evidence="1">
    <location>
        <begin position="167"/>
        <end position="283"/>
    </location>
</feature>
<accession>A0A840QSL1</accession>
<dbReference type="InterPro" id="IPR029068">
    <property type="entry name" value="Glyas_Bleomycin-R_OHBP_Dase"/>
</dbReference>
<dbReference type="AlphaFoldDB" id="A0A840QSL1"/>
<dbReference type="EMBL" id="JACHHB010000011">
    <property type="protein sequence ID" value="MBB5174298.1"/>
    <property type="molecule type" value="Genomic_DNA"/>
</dbReference>
<dbReference type="InterPro" id="IPR037523">
    <property type="entry name" value="VOC_core"/>
</dbReference>
<sequence>MSFHSNPHTYVDHVKLNVQDLQRSLKFYQEVIGFQVLKQSGSSAQLTADGKTSILSLDQPDGLTPKVGRTAGLYHFAILLPTRDHLAQFVQHIAKVGIPVGSSDHLVSEALYFSDPDGNGIEVYSDRDPSTWEWKNDEVKMTVDPLNIPELQASHQPEWDGLPEDTVMGHLHLHVSNLQEAEEFYTRGLGFEVVCRFGLQAVFISTGKYHHHIALNTWNGIGAPKSLEHSVGLQSFHITYPTVEEISDAVDRLTSLGVSVIKENDVYQVEDPSGNHVQLKVSP</sequence>
<dbReference type="SUPFAM" id="SSF54593">
    <property type="entry name" value="Glyoxalase/Bleomycin resistance protein/Dihydroxybiphenyl dioxygenase"/>
    <property type="match status" value="2"/>
</dbReference>
<dbReference type="InterPro" id="IPR004360">
    <property type="entry name" value="Glyas_Fos-R_dOase_dom"/>
</dbReference>
<dbReference type="EC" id="1.13.11.2" evidence="2"/>
<dbReference type="Pfam" id="PF00903">
    <property type="entry name" value="Glyoxalase"/>
    <property type="match status" value="2"/>
</dbReference>
<organism evidence="2 3">
    <name type="scientific">Texcoconibacillus texcoconensis</name>
    <dbReference type="NCBI Taxonomy" id="1095777"/>
    <lineage>
        <taxon>Bacteria</taxon>
        <taxon>Bacillati</taxon>
        <taxon>Bacillota</taxon>
        <taxon>Bacilli</taxon>
        <taxon>Bacillales</taxon>
        <taxon>Bacillaceae</taxon>
        <taxon>Texcoconibacillus</taxon>
    </lineage>
</organism>
<dbReference type="GO" id="GO:0018577">
    <property type="term" value="F:catechol 2,3-dioxygenase activity"/>
    <property type="evidence" value="ECO:0007669"/>
    <property type="project" value="UniProtKB-EC"/>
</dbReference>
<keyword evidence="2" id="KW-0223">Dioxygenase</keyword>
<evidence type="ECO:0000313" key="3">
    <source>
        <dbReference type="Proteomes" id="UP000551878"/>
    </source>
</evidence>
<dbReference type="CDD" id="cd16359">
    <property type="entry name" value="VOC_BsCatE_like_C"/>
    <property type="match status" value="1"/>
</dbReference>
<feature type="domain" description="VOC" evidence="1">
    <location>
        <begin position="10"/>
        <end position="126"/>
    </location>
</feature>
<keyword evidence="3" id="KW-1185">Reference proteome</keyword>
<gene>
    <name evidence="2" type="ORF">HNQ41_002492</name>
</gene>
<dbReference type="PROSITE" id="PS51819">
    <property type="entry name" value="VOC"/>
    <property type="match status" value="2"/>
</dbReference>
<evidence type="ECO:0000259" key="1">
    <source>
        <dbReference type="PROSITE" id="PS51819"/>
    </source>
</evidence>
<protein>
    <submittedName>
        <fullName evidence="2">Catechol 2,3-dioxygenase</fullName>
        <ecNumber evidence="2">1.13.11.2</ecNumber>
    </submittedName>
</protein>
<evidence type="ECO:0000313" key="2">
    <source>
        <dbReference type="EMBL" id="MBB5174298.1"/>
    </source>
</evidence>
<keyword evidence="2" id="KW-0560">Oxidoreductase</keyword>
<proteinExistence type="predicted"/>
<dbReference type="PANTHER" id="PTHR43279:SF1">
    <property type="entry name" value="CATECHOL-2,3-DIOXYGENASE"/>
    <property type="match status" value="1"/>
</dbReference>
<comment type="caution">
    <text evidence="2">The sequence shown here is derived from an EMBL/GenBank/DDBJ whole genome shotgun (WGS) entry which is preliminary data.</text>
</comment>
<reference evidence="2 3" key="1">
    <citation type="submission" date="2020-08" db="EMBL/GenBank/DDBJ databases">
        <title>Genomic Encyclopedia of Type Strains, Phase IV (KMG-IV): sequencing the most valuable type-strain genomes for metagenomic binning, comparative biology and taxonomic classification.</title>
        <authorList>
            <person name="Goeker M."/>
        </authorList>
    </citation>
    <scope>NUCLEOTIDE SEQUENCE [LARGE SCALE GENOMIC DNA]</scope>
    <source>
        <strain evidence="2 3">DSM 24696</strain>
    </source>
</reference>
<dbReference type="CDD" id="cd07255">
    <property type="entry name" value="VOC_BsCatE_like_N"/>
    <property type="match status" value="1"/>
</dbReference>
<name>A0A840QSL1_9BACI</name>
<dbReference type="Proteomes" id="UP000551878">
    <property type="component" value="Unassembled WGS sequence"/>
</dbReference>
<dbReference type="Gene3D" id="3.10.180.10">
    <property type="entry name" value="2,3-Dihydroxybiphenyl 1,2-Dioxygenase, domain 1"/>
    <property type="match status" value="2"/>
</dbReference>